<feature type="transmembrane region" description="Helical" evidence="16">
    <location>
        <begin position="334"/>
        <end position="358"/>
    </location>
</feature>
<evidence type="ECO:0000313" key="19">
    <source>
        <dbReference type="Proteomes" id="UP000627538"/>
    </source>
</evidence>
<dbReference type="PROSITE" id="PS51711">
    <property type="entry name" value="G_FEOB"/>
    <property type="match status" value="1"/>
</dbReference>
<dbReference type="InterPro" id="IPR050860">
    <property type="entry name" value="FeoB_GTPase"/>
</dbReference>
<keyword evidence="9 16" id="KW-0408">Iron</keyword>
<organism evidence="18 19">
    <name type="scientific">Nanchangia anserum</name>
    <dbReference type="NCBI Taxonomy" id="2692125"/>
    <lineage>
        <taxon>Bacteria</taxon>
        <taxon>Bacillati</taxon>
        <taxon>Actinomycetota</taxon>
        <taxon>Actinomycetes</taxon>
        <taxon>Actinomycetales</taxon>
        <taxon>Actinomycetaceae</taxon>
        <taxon>Nanchangia</taxon>
    </lineage>
</organism>
<dbReference type="SUPFAM" id="SSF52540">
    <property type="entry name" value="P-loop containing nucleoside triphosphate hydrolases"/>
    <property type="match status" value="1"/>
</dbReference>
<dbReference type="InterPro" id="IPR011642">
    <property type="entry name" value="Gate_dom"/>
</dbReference>
<evidence type="ECO:0000256" key="8">
    <source>
        <dbReference type="ARBA" id="ARBA00022989"/>
    </source>
</evidence>
<feature type="transmembrane region" description="Helical" evidence="16">
    <location>
        <begin position="414"/>
        <end position="438"/>
    </location>
</feature>
<keyword evidence="5 16" id="KW-0410">Iron transport</keyword>
<keyword evidence="8 16" id="KW-1133">Transmembrane helix</keyword>
<dbReference type="Pfam" id="PF07670">
    <property type="entry name" value="Gate"/>
    <property type="match status" value="2"/>
</dbReference>
<comment type="subcellular location">
    <subcellularLocation>
        <location evidence="16">Cell inner membrane</location>
        <topology evidence="16">Multi-pass membrane protein</topology>
    </subcellularLocation>
    <subcellularLocation>
        <location evidence="2">Cell membrane</location>
        <topology evidence="2">Multi-pass membrane protein</topology>
    </subcellularLocation>
</comment>
<feature type="transmembrane region" description="Helical" evidence="16">
    <location>
        <begin position="444"/>
        <end position="464"/>
    </location>
</feature>
<evidence type="ECO:0000256" key="5">
    <source>
        <dbReference type="ARBA" id="ARBA00022496"/>
    </source>
</evidence>
<feature type="binding site" evidence="15">
    <location>
        <position position="19"/>
    </location>
    <ligand>
        <name>Mg(2+)</name>
        <dbReference type="ChEBI" id="CHEBI:18420"/>
        <label>2</label>
    </ligand>
</feature>
<evidence type="ECO:0000256" key="9">
    <source>
        <dbReference type="ARBA" id="ARBA00023004"/>
    </source>
</evidence>
<evidence type="ECO:0000256" key="13">
    <source>
        <dbReference type="NCBIfam" id="TIGR00437"/>
    </source>
</evidence>
<keyword evidence="15" id="KW-0479">Metal-binding</keyword>
<feature type="transmembrane region" description="Helical" evidence="16">
    <location>
        <begin position="501"/>
        <end position="522"/>
    </location>
</feature>
<dbReference type="GO" id="GO:0005525">
    <property type="term" value="F:GTP binding"/>
    <property type="evidence" value="ECO:0007669"/>
    <property type="project" value="UniProtKB-KW"/>
</dbReference>
<dbReference type="GO" id="GO:0015093">
    <property type="term" value="F:ferrous iron transmembrane transporter activity"/>
    <property type="evidence" value="ECO:0007669"/>
    <property type="project" value="UniProtKB-UniRule"/>
</dbReference>
<evidence type="ECO:0000313" key="18">
    <source>
        <dbReference type="EMBL" id="MBD3689791.1"/>
    </source>
</evidence>
<dbReference type="Pfam" id="PF07664">
    <property type="entry name" value="FeoB_C"/>
    <property type="match status" value="1"/>
</dbReference>
<feature type="binding site" evidence="15">
    <location>
        <position position="16"/>
    </location>
    <ligand>
        <name>Mg(2+)</name>
        <dbReference type="ChEBI" id="CHEBI:18420"/>
        <label>2</label>
    </ligand>
</feature>
<dbReference type="Gene3D" id="3.40.50.300">
    <property type="entry name" value="P-loop containing nucleotide triphosphate hydrolases"/>
    <property type="match status" value="1"/>
</dbReference>
<keyword evidence="12 16" id="KW-0472">Membrane</keyword>
<evidence type="ECO:0000256" key="4">
    <source>
        <dbReference type="ARBA" id="ARBA00022475"/>
    </source>
</evidence>
<evidence type="ECO:0000256" key="12">
    <source>
        <dbReference type="ARBA" id="ARBA00023136"/>
    </source>
</evidence>
<dbReference type="PANTHER" id="PTHR43185">
    <property type="entry name" value="FERROUS IRON TRANSPORT PROTEIN B"/>
    <property type="match status" value="1"/>
</dbReference>
<keyword evidence="7 14" id="KW-0547">Nucleotide-binding</keyword>
<comment type="caution">
    <text evidence="18">The sequence shown here is derived from an EMBL/GenBank/DDBJ whole genome shotgun (WGS) entry which is preliminary data.</text>
</comment>
<dbReference type="InterPro" id="IPR003373">
    <property type="entry name" value="Fe2_transport_prot-B"/>
</dbReference>
<evidence type="ECO:0000259" key="17">
    <source>
        <dbReference type="PROSITE" id="PS51711"/>
    </source>
</evidence>
<feature type="transmembrane region" description="Helical" evidence="16">
    <location>
        <begin position="716"/>
        <end position="737"/>
    </location>
</feature>
<keyword evidence="3 16" id="KW-0813">Transport</keyword>
<keyword evidence="4" id="KW-1003">Cell membrane</keyword>
<feature type="domain" description="FeoB-type G" evidence="17">
    <location>
        <begin position="1"/>
        <end position="168"/>
    </location>
</feature>
<dbReference type="NCBIfam" id="TIGR00437">
    <property type="entry name" value="feoB"/>
    <property type="match status" value="1"/>
</dbReference>
<evidence type="ECO:0000256" key="10">
    <source>
        <dbReference type="ARBA" id="ARBA00023065"/>
    </source>
</evidence>
<evidence type="ECO:0000256" key="3">
    <source>
        <dbReference type="ARBA" id="ARBA00022448"/>
    </source>
</evidence>
<keyword evidence="15" id="KW-0460">Magnesium</keyword>
<protein>
    <recommendedName>
        <fullName evidence="13 16">Ferrous iron transport protein B</fullName>
    </recommendedName>
</protein>
<evidence type="ECO:0000256" key="2">
    <source>
        <dbReference type="ARBA" id="ARBA00004651"/>
    </source>
</evidence>
<dbReference type="GO" id="GO:0046872">
    <property type="term" value="F:metal ion binding"/>
    <property type="evidence" value="ECO:0007669"/>
    <property type="project" value="UniProtKB-KW"/>
</dbReference>
<keyword evidence="6 16" id="KW-0812">Transmembrane</keyword>
<keyword evidence="11 14" id="KW-0342">GTP-binding</keyword>
<comment type="similarity">
    <text evidence="16">Belongs to the TRAFAC class TrmE-Era-EngA-EngB-Septin-like GTPase superfamily. FeoB GTPase (TC 9.A.8) family.</text>
</comment>
<gene>
    <name evidence="18" type="primary">feoB</name>
    <name evidence="18" type="ORF">H8R10_06065</name>
</gene>
<feature type="binding site" evidence="14">
    <location>
        <begin position="4"/>
        <end position="11"/>
    </location>
    <ligand>
        <name>GTP</name>
        <dbReference type="ChEBI" id="CHEBI:37565"/>
        <label>1</label>
    </ligand>
</feature>
<dbReference type="InterPro" id="IPR011640">
    <property type="entry name" value="Fe2_transport_prot_B_C"/>
</dbReference>
<reference evidence="18 19" key="1">
    <citation type="submission" date="2020-08" db="EMBL/GenBank/DDBJ databases">
        <title>Winkia gen. nov., sp. nov., isolated from faeces of the Anser albifrons in China.</title>
        <authorList>
            <person name="Liu Q."/>
        </authorList>
    </citation>
    <scope>NUCLEOTIDE SEQUENCE [LARGE SCALE GENOMIC DNA]</scope>
    <source>
        <strain evidence="18 19">C62</strain>
    </source>
</reference>
<proteinExistence type="inferred from homology"/>
<name>A0A8I0GCK8_9ACTO</name>
<evidence type="ECO:0000256" key="15">
    <source>
        <dbReference type="PIRSR" id="PIRSR603373-2"/>
    </source>
</evidence>
<feature type="binding site" evidence="14">
    <location>
        <begin position="48"/>
        <end position="51"/>
    </location>
    <ligand>
        <name>GTP</name>
        <dbReference type="ChEBI" id="CHEBI:37565"/>
        <label>1</label>
    </ligand>
</feature>
<dbReference type="InterPro" id="IPR027417">
    <property type="entry name" value="P-loop_NTPase"/>
</dbReference>
<feature type="transmembrane region" description="Helical" evidence="16">
    <location>
        <begin position="241"/>
        <end position="262"/>
    </location>
</feature>
<evidence type="ECO:0000256" key="7">
    <source>
        <dbReference type="ARBA" id="ARBA00022741"/>
    </source>
</evidence>
<feature type="binding site" evidence="15">
    <location>
        <position position="18"/>
    </location>
    <ligand>
        <name>Mg(2+)</name>
        <dbReference type="ChEBI" id="CHEBI:18420"/>
        <label>2</label>
    </ligand>
</feature>
<accession>A0A8I0GCK8</accession>
<feature type="binding site" evidence="15">
    <location>
        <position position="15"/>
    </location>
    <ligand>
        <name>Mg(2+)</name>
        <dbReference type="ChEBI" id="CHEBI:18420"/>
        <label>2</label>
    </ligand>
</feature>
<keyword evidence="19" id="KW-1185">Reference proteome</keyword>
<sequence length="742" mass="78839">MLVGNPNVGKSTLFNTLTGARQSVCNAPGTTVEVFSGRWKALGVRLIDTPGTYSLLPASPDEEVVVDTVSGSQGSLTDPHAGSGVGLVVAVLDATALSRSLYLLGQLAQAGVPVVCALTMYDVAQASEDACDARALEAVLGVPVVVVDPRRRRGLDELTQTVRRALEERPRITSLSIDPGAPGYNAHIDVTDDADVIVGSRGETERATQLFDWIATVCDSLGDNVPVASHVSLSDRIDRVLLNPVVGIGSFLAAMYLVFWLCNTFAAIFQDPFEQVFDSSEGWELTIPAETFFGWPGGDITLAHGPSLAQGVSWILEHIGLSGGVVEGIINGGLLTGIGVVASFAPLMIVMFIAIGMLEDSGYMARIAFLGDRLMRVIGLDGRVIMPFVVGFGCNLPTLAALRTLPNSRHRIIAVILTPYLTCNARLVVYLLIANVFFPAHTTLIVWLMYLVSVCMVVFGGLVLKPFLLKGESSAPLLLVLPPYQTPRALVTLRTSAQRTWAFLTGAGRVIVVLTIVVWLLMHIPLTGKHAVGEDMPPADSVYGAVAGAVSPVFAPAGFDDWHLTGGLITGFIAKETMLGSLAATYQTDNQAACTPEKTALAETYNPMSDADIDADLQRRLSAGDPEIARYGTLARARAAVDQSFTDMCVGLHLGTAEDDSAATAQMSDQLRSTLKGTAGDAAGVAAFAFLIFVLTYTPCLATVGEQWRQLGPRRTLTAVAAQLVVAWLLATLVFQIGRMIL</sequence>
<dbReference type="InterPro" id="IPR030389">
    <property type="entry name" value="G_FEOB_dom"/>
</dbReference>
<dbReference type="PANTHER" id="PTHR43185:SF1">
    <property type="entry name" value="FE(2+) TRANSPORTER FEOB"/>
    <property type="match status" value="1"/>
</dbReference>
<feature type="binding site" evidence="14">
    <location>
        <begin position="29"/>
        <end position="33"/>
    </location>
    <ligand>
        <name>GTP</name>
        <dbReference type="ChEBI" id="CHEBI:37565"/>
        <label>1</label>
    </ligand>
</feature>
<dbReference type="Pfam" id="PF02421">
    <property type="entry name" value="FeoB_N"/>
    <property type="match status" value="1"/>
</dbReference>
<comment type="function">
    <text evidence="1 16">Probable transporter of a GTP-driven Fe(2+) uptake system.</text>
</comment>
<dbReference type="EMBL" id="JACRUO010000001">
    <property type="protein sequence ID" value="MBD3689791.1"/>
    <property type="molecule type" value="Genomic_DNA"/>
</dbReference>
<evidence type="ECO:0000256" key="6">
    <source>
        <dbReference type="ARBA" id="ARBA00022692"/>
    </source>
</evidence>
<feature type="transmembrane region" description="Helical" evidence="16">
    <location>
        <begin position="682"/>
        <end position="704"/>
    </location>
</feature>
<evidence type="ECO:0000256" key="1">
    <source>
        <dbReference type="ARBA" id="ARBA00003926"/>
    </source>
</evidence>
<dbReference type="AlphaFoldDB" id="A0A8I0GCK8"/>
<evidence type="ECO:0000256" key="14">
    <source>
        <dbReference type="PIRSR" id="PIRSR603373-1"/>
    </source>
</evidence>
<feature type="transmembrane region" description="Helical" evidence="16">
    <location>
        <begin position="384"/>
        <end position="402"/>
    </location>
</feature>
<evidence type="ECO:0000256" key="16">
    <source>
        <dbReference type="RuleBase" id="RU362098"/>
    </source>
</evidence>
<evidence type="ECO:0000256" key="11">
    <source>
        <dbReference type="ARBA" id="ARBA00023134"/>
    </source>
</evidence>
<dbReference type="GO" id="GO:0005886">
    <property type="term" value="C:plasma membrane"/>
    <property type="evidence" value="ECO:0007669"/>
    <property type="project" value="UniProtKB-SubCell"/>
</dbReference>
<dbReference type="Proteomes" id="UP000627538">
    <property type="component" value="Unassembled WGS sequence"/>
</dbReference>
<keyword evidence="10" id="KW-0406">Ion transport</keyword>